<evidence type="ECO:0000313" key="2">
    <source>
        <dbReference type="Proteomes" id="UP000034154"/>
    </source>
</evidence>
<sequence>MTVNNPLEGIGVNSPEQLKLAEEALASVV</sequence>
<dbReference type="AlphaFoldDB" id="A0A0G1JFI2"/>
<proteinExistence type="predicted"/>
<gene>
    <name evidence="1" type="ORF">UW63_C0026G0016</name>
</gene>
<feature type="non-terminal residue" evidence="1">
    <location>
        <position position="1"/>
    </location>
</feature>
<comment type="caution">
    <text evidence="1">The sequence shown here is derived from an EMBL/GenBank/DDBJ whole genome shotgun (WGS) entry which is preliminary data.</text>
</comment>
<dbReference type="EMBL" id="LCJB01000026">
    <property type="protein sequence ID" value="KKT70416.1"/>
    <property type="molecule type" value="Genomic_DNA"/>
</dbReference>
<accession>A0A0G1JFI2</accession>
<name>A0A0G1JFI2_9BACT</name>
<organism evidence="1 2">
    <name type="scientific">Candidatus Uhrbacteria bacterium GW2011_GWF2_44_350</name>
    <dbReference type="NCBI Taxonomy" id="1619000"/>
    <lineage>
        <taxon>Bacteria</taxon>
        <taxon>Candidatus Uhriibacteriota</taxon>
    </lineage>
</organism>
<reference evidence="1 2" key="1">
    <citation type="journal article" date="2015" name="Nature">
        <title>rRNA introns, odd ribosomes, and small enigmatic genomes across a large radiation of phyla.</title>
        <authorList>
            <person name="Brown C.T."/>
            <person name="Hug L.A."/>
            <person name="Thomas B.C."/>
            <person name="Sharon I."/>
            <person name="Castelle C.J."/>
            <person name="Singh A."/>
            <person name="Wilkins M.J."/>
            <person name="Williams K.H."/>
            <person name="Banfield J.F."/>
        </authorList>
    </citation>
    <scope>NUCLEOTIDE SEQUENCE [LARGE SCALE GENOMIC DNA]</scope>
</reference>
<protein>
    <submittedName>
        <fullName evidence="1">Uncharacterized protein</fullName>
    </submittedName>
</protein>
<dbReference type="Proteomes" id="UP000034154">
    <property type="component" value="Unassembled WGS sequence"/>
</dbReference>
<evidence type="ECO:0000313" key="1">
    <source>
        <dbReference type="EMBL" id="KKT70416.1"/>
    </source>
</evidence>